<evidence type="ECO:0000256" key="2">
    <source>
        <dbReference type="SAM" id="Phobius"/>
    </source>
</evidence>
<dbReference type="GO" id="GO:0008308">
    <property type="term" value="F:voltage-gated monoatomic anion channel activity"/>
    <property type="evidence" value="ECO:0007669"/>
    <property type="project" value="InterPro"/>
</dbReference>
<dbReference type="PANTHER" id="PTHR11743:SF35">
    <property type="entry name" value="PORIN_VOLTAGE-DEPENDENT ANION-SELECTIVE CHANNEL PROTEIN"/>
    <property type="match status" value="1"/>
</dbReference>
<sequence length="322" mass="35115">MGGQRWEYRKECNGDVEQNKGIVVTAVVAFSLGMLVNRLQRISGFHKRIRSTRMSLMRDSTVYQARVRYDPDAGSPGPDRLGDFATQGERAQALVNLLYKDYVHELPIRFESKDFNWISDISCKVNLIAPGLSTLFSFNVPDYGQMELQYENGVAEIAGGIGLKRNPLKMCEPVALFSAVIGGSSVCSIGTDLAFDISAGALAKFSAGFSLNSDFVSASLSLDKLDTVKASCFTMVNPLSNTALGAELKHRFSTNDSALAVGAQHAFFPSTLAKARVSTHGNVGVLIRQGFWQKLFLSMSGEVDFMGVQRSPRFGLSLSVRL</sequence>
<dbReference type="InterPro" id="IPR001925">
    <property type="entry name" value="Porin_Euk"/>
</dbReference>
<evidence type="ECO:0000313" key="3">
    <source>
        <dbReference type="EMBL" id="RXI10005.1"/>
    </source>
</evidence>
<dbReference type="EMBL" id="RDQH01000067">
    <property type="protein sequence ID" value="RXI10005.1"/>
    <property type="molecule type" value="Genomic_DNA"/>
</dbReference>
<dbReference type="Pfam" id="PF01459">
    <property type="entry name" value="Porin_3"/>
    <property type="match status" value="1"/>
</dbReference>
<proteinExistence type="inferred from homology"/>
<dbReference type="InterPro" id="IPR027246">
    <property type="entry name" value="Porin_Euk/Tom40"/>
</dbReference>
<dbReference type="InterPro" id="IPR023614">
    <property type="entry name" value="Porin_dom_sf"/>
</dbReference>
<dbReference type="Gene3D" id="2.40.160.10">
    <property type="entry name" value="Porin"/>
    <property type="match status" value="1"/>
</dbReference>
<keyword evidence="2" id="KW-0812">Transmembrane</keyword>
<name>A0A498KWF5_MALDO</name>
<dbReference type="PANTHER" id="PTHR11743">
    <property type="entry name" value="VOLTAGE-DEPENDENT ANION-SELECTIVE CHANNEL"/>
    <property type="match status" value="1"/>
</dbReference>
<evidence type="ECO:0000313" key="4">
    <source>
        <dbReference type="Proteomes" id="UP000290289"/>
    </source>
</evidence>
<accession>A0A498KWF5</accession>
<evidence type="ECO:0000256" key="1">
    <source>
        <dbReference type="ARBA" id="ARBA00009624"/>
    </source>
</evidence>
<keyword evidence="4" id="KW-1185">Reference proteome</keyword>
<reference evidence="3 4" key="1">
    <citation type="submission" date="2018-10" db="EMBL/GenBank/DDBJ databases">
        <title>A high-quality apple genome assembly.</title>
        <authorList>
            <person name="Hu J."/>
        </authorList>
    </citation>
    <scope>NUCLEOTIDE SEQUENCE [LARGE SCALE GENOMIC DNA]</scope>
    <source>
        <strain evidence="4">cv. HFTH1</strain>
        <tissue evidence="3">Young leaf</tissue>
    </source>
</reference>
<keyword evidence="2" id="KW-0472">Membrane</keyword>
<comment type="similarity">
    <text evidence="1">Belongs to the eukaryotic mitochondrial porin (TC 1.B.8.1) family.</text>
</comment>
<keyword evidence="2" id="KW-1133">Transmembrane helix</keyword>
<dbReference type="STRING" id="3750.A0A498KWF5"/>
<comment type="caution">
    <text evidence="3">The sequence shown here is derived from an EMBL/GenBank/DDBJ whole genome shotgun (WGS) entry which is preliminary data.</text>
</comment>
<feature type="transmembrane region" description="Helical" evidence="2">
    <location>
        <begin position="20"/>
        <end position="39"/>
    </location>
</feature>
<dbReference type="Proteomes" id="UP000290289">
    <property type="component" value="Unassembled WGS sequence"/>
</dbReference>
<organism evidence="3 4">
    <name type="scientific">Malus domestica</name>
    <name type="common">Apple</name>
    <name type="synonym">Pyrus malus</name>
    <dbReference type="NCBI Taxonomy" id="3750"/>
    <lineage>
        <taxon>Eukaryota</taxon>
        <taxon>Viridiplantae</taxon>
        <taxon>Streptophyta</taxon>
        <taxon>Embryophyta</taxon>
        <taxon>Tracheophyta</taxon>
        <taxon>Spermatophyta</taxon>
        <taxon>Magnoliopsida</taxon>
        <taxon>eudicotyledons</taxon>
        <taxon>Gunneridae</taxon>
        <taxon>Pentapetalae</taxon>
        <taxon>rosids</taxon>
        <taxon>fabids</taxon>
        <taxon>Rosales</taxon>
        <taxon>Rosaceae</taxon>
        <taxon>Amygdaloideae</taxon>
        <taxon>Maleae</taxon>
        <taxon>Malus</taxon>
    </lineage>
</organism>
<protein>
    <submittedName>
        <fullName evidence="3">Uncharacterized protein</fullName>
    </submittedName>
</protein>
<gene>
    <name evidence="3" type="ORF">DVH24_022253</name>
</gene>
<dbReference type="AlphaFoldDB" id="A0A498KWF5"/>
<dbReference type="GO" id="GO:0005741">
    <property type="term" value="C:mitochondrial outer membrane"/>
    <property type="evidence" value="ECO:0007669"/>
    <property type="project" value="InterPro"/>
</dbReference>